<dbReference type="EMBL" id="MPUH01000711">
    <property type="protein sequence ID" value="OMJ75088.1"/>
    <property type="molecule type" value="Genomic_DNA"/>
</dbReference>
<sequence length="1109" mass="126042">MASSMKITRIPQSGNPPDRLSGSSAVYDPIMNQIITFGGFEYRSSTMISSIFTFDLSFLTWGEIKAQSSFVPDGHSSSCLYLRPDRKLLVFFGLTSSGISSEVYSFNLDAGIWKSEDLTGDLIRGRDHPSFTSFTYQSVNYVAFFGGQTSKAIENILYIINTETLQVRKMPQNGDFPSKKIGSSLCFWNNHLLLYGYYPDSLNKATYKDVWSYSLETETWAILNITGQKPLERLYHTAYVYLDYMLIFFGLKIDPPLLACKDIWKLDLNELKWIQVDENLSDLRLESGVIGINSSLYFVYGRDEYMVFNSILVFDLTQDIIKSKHLVTTWDPPIKRMYHCSFRSGNFMYIFGGMTEVGVYLNDMWKFDLENFVWSSVTMQGKVPSPRASFACNQPNGDIFVLYGGKDNDNVYSDLYTFRAATNYWTEFTSLTNSPAPRYNACMANDNYKVYIIGGQNTQTSFKEIWYYDYIKLSYIYVSKYLSFSIIKHKCWASKKNGSVVLNIIGGGSFEDHPNLNWYQIEIDDNFYNISIKLSSDYFINTDNDLIVAEEHFYIIYGSIMSKYVKSDIVKVKIITGEIEIINLPQDSGTYGHSACHWKDAIYVFGGGRSQDAFRLENSATNILNKLDNSDGKSDIECSIGTIQPDCTPCPAGKYYYNKQCVPCPKGKFSPKSAALGEEQCIPCSYGSYSNQIGSYFCLDCPSGYQCPLGSINPKNDTNNLKKKEIHPGYYKRKTSYVSNIVYQLIFFSLILCVIFTFLMLVFKGTWKDFEIIDLFSRKHRQDLEIPVVYKRTSLGGLLSSFFIFISFALVAGSIVTYFLDNITEIKSLMPSITLDIDIKSELFIVESKFYIYGGVCTIDSSCNPNINAITSGISYSTMTISCKKIKDDECQITLKFSNFSSDSTLSTITLSLKEKTSYAGFFTVNFTSSSSIPESFSSVFIPVFSPSSEYVFKGPNPTLVYLRLIPSLFTSDFSKWKSLDTGYHLQIDEDPKIGSLASQNIINFQMYLYIQLLLYKSETGLNTQRIINNNWITTLGGLLGTIFGLMNSLSFIMIIIETFKDSYNKKTNRETFVKMISHRAKLFKSEFGCYKIKCKDAKVLPLEINTED</sequence>
<gene>
    <name evidence="5" type="ORF">SteCoe_25866</name>
</gene>
<feature type="transmembrane region" description="Helical" evidence="4">
    <location>
        <begin position="798"/>
        <end position="820"/>
    </location>
</feature>
<dbReference type="SMART" id="SM01411">
    <property type="entry name" value="Ephrin_rec_like"/>
    <property type="match status" value="1"/>
</dbReference>
<evidence type="ECO:0000256" key="4">
    <source>
        <dbReference type="SAM" id="Phobius"/>
    </source>
</evidence>
<keyword evidence="4" id="KW-1133">Transmembrane helix</keyword>
<dbReference type="Gene3D" id="2.120.10.80">
    <property type="entry name" value="Kelch-type beta propeller"/>
    <property type="match status" value="2"/>
</dbReference>
<keyword evidence="2" id="KW-0677">Repeat</keyword>
<keyword evidence="1" id="KW-0880">Kelch repeat</keyword>
<feature type="region of interest" description="Disordered" evidence="3">
    <location>
        <begin position="1"/>
        <end position="21"/>
    </location>
</feature>
<dbReference type="PANTHER" id="PTHR46093">
    <property type="entry name" value="ACYL-COA-BINDING DOMAIN-CONTAINING PROTEIN 5"/>
    <property type="match status" value="1"/>
</dbReference>
<organism evidence="5 6">
    <name type="scientific">Stentor coeruleus</name>
    <dbReference type="NCBI Taxonomy" id="5963"/>
    <lineage>
        <taxon>Eukaryota</taxon>
        <taxon>Sar</taxon>
        <taxon>Alveolata</taxon>
        <taxon>Ciliophora</taxon>
        <taxon>Postciliodesmatophora</taxon>
        <taxon>Heterotrichea</taxon>
        <taxon>Heterotrichida</taxon>
        <taxon>Stentoridae</taxon>
        <taxon>Stentor</taxon>
    </lineage>
</organism>
<dbReference type="Proteomes" id="UP000187209">
    <property type="component" value="Unassembled WGS sequence"/>
</dbReference>
<dbReference type="InterPro" id="IPR015915">
    <property type="entry name" value="Kelch-typ_b-propeller"/>
</dbReference>
<dbReference type="Gene3D" id="2.10.50.10">
    <property type="entry name" value="Tumor Necrosis Factor Receptor, subunit A, domain 2"/>
    <property type="match status" value="1"/>
</dbReference>
<proteinExistence type="predicted"/>
<evidence type="ECO:0008006" key="7">
    <source>
        <dbReference type="Google" id="ProtNLM"/>
    </source>
</evidence>
<dbReference type="Pfam" id="PF24681">
    <property type="entry name" value="Kelch_KLHDC2_KLHL20_DRC7"/>
    <property type="match status" value="2"/>
</dbReference>
<feature type="transmembrane region" description="Helical" evidence="4">
    <location>
        <begin position="1032"/>
        <end position="1057"/>
    </location>
</feature>
<evidence type="ECO:0000256" key="2">
    <source>
        <dbReference type="ARBA" id="ARBA00022737"/>
    </source>
</evidence>
<dbReference type="OrthoDB" id="10253733at2759"/>
<name>A0A1R2BE97_9CILI</name>
<evidence type="ECO:0000313" key="6">
    <source>
        <dbReference type="Proteomes" id="UP000187209"/>
    </source>
</evidence>
<evidence type="ECO:0000256" key="3">
    <source>
        <dbReference type="SAM" id="MobiDB-lite"/>
    </source>
</evidence>
<keyword evidence="4" id="KW-0472">Membrane</keyword>
<feature type="transmembrane region" description="Helical" evidence="4">
    <location>
        <begin position="741"/>
        <end position="763"/>
    </location>
</feature>
<protein>
    <recommendedName>
        <fullName evidence="7">Tyrosine-protein kinase ephrin type A/B receptor-like domain-containing protein</fullName>
    </recommendedName>
</protein>
<dbReference type="InterPro" id="IPR009030">
    <property type="entry name" value="Growth_fac_rcpt_cys_sf"/>
</dbReference>
<dbReference type="CDD" id="cd00185">
    <property type="entry name" value="TNFRSF"/>
    <property type="match status" value="1"/>
</dbReference>
<evidence type="ECO:0000313" key="5">
    <source>
        <dbReference type="EMBL" id="OMJ75088.1"/>
    </source>
</evidence>
<keyword evidence="6" id="KW-1185">Reference proteome</keyword>
<evidence type="ECO:0000256" key="1">
    <source>
        <dbReference type="ARBA" id="ARBA00022441"/>
    </source>
</evidence>
<dbReference type="SUPFAM" id="SSF57184">
    <property type="entry name" value="Growth factor receptor domain"/>
    <property type="match status" value="1"/>
</dbReference>
<comment type="caution">
    <text evidence="5">The sequence shown here is derived from an EMBL/GenBank/DDBJ whole genome shotgun (WGS) entry which is preliminary data.</text>
</comment>
<accession>A0A1R2BE97</accession>
<dbReference type="PANTHER" id="PTHR46093:SF18">
    <property type="entry name" value="FIBRONECTIN TYPE-III DOMAIN-CONTAINING PROTEIN"/>
    <property type="match status" value="1"/>
</dbReference>
<dbReference type="AlphaFoldDB" id="A0A1R2BE97"/>
<dbReference type="SUPFAM" id="SSF117281">
    <property type="entry name" value="Kelch motif"/>
    <property type="match status" value="2"/>
</dbReference>
<reference evidence="5 6" key="1">
    <citation type="submission" date="2016-11" db="EMBL/GenBank/DDBJ databases">
        <title>The macronuclear genome of Stentor coeruleus: a giant cell with tiny introns.</title>
        <authorList>
            <person name="Slabodnick M."/>
            <person name="Ruby J.G."/>
            <person name="Reiff S.B."/>
            <person name="Swart E.C."/>
            <person name="Gosai S."/>
            <person name="Prabakaran S."/>
            <person name="Witkowska E."/>
            <person name="Larue G.E."/>
            <person name="Fisher S."/>
            <person name="Freeman R.M."/>
            <person name="Gunawardena J."/>
            <person name="Chu W."/>
            <person name="Stover N.A."/>
            <person name="Gregory B.D."/>
            <person name="Nowacki M."/>
            <person name="Derisi J."/>
            <person name="Roy S.W."/>
            <person name="Marshall W.F."/>
            <person name="Sood P."/>
        </authorList>
    </citation>
    <scope>NUCLEOTIDE SEQUENCE [LARGE SCALE GENOMIC DNA]</scope>
    <source>
        <strain evidence="5">WM001</strain>
    </source>
</reference>
<keyword evidence="4" id="KW-0812">Transmembrane</keyword>
<feature type="compositionally biased region" description="Polar residues" evidence="3">
    <location>
        <begin position="1"/>
        <end position="15"/>
    </location>
</feature>